<organism evidence="1 2">
    <name type="scientific">Orbilia blumenaviensis</name>
    <dbReference type="NCBI Taxonomy" id="1796055"/>
    <lineage>
        <taxon>Eukaryota</taxon>
        <taxon>Fungi</taxon>
        <taxon>Dikarya</taxon>
        <taxon>Ascomycota</taxon>
        <taxon>Pezizomycotina</taxon>
        <taxon>Orbiliomycetes</taxon>
        <taxon>Orbiliales</taxon>
        <taxon>Orbiliaceae</taxon>
        <taxon>Orbilia</taxon>
    </lineage>
</organism>
<comment type="caution">
    <text evidence="1">The sequence shown here is derived from an EMBL/GenBank/DDBJ whole genome shotgun (WGS) entry which is preliminary data.</text>
</comment>
<proteinExistence type="predicted"/>
<evidence type="ECO:0000313" key="2">
    <source>
        <dbReference type="Proteomes" id="UP001373714"/>
    </source>
</evidence>
<accession>A0AAV9U1A9</accession>
<keyword evidence="2" id="KW-1185">Reference proteome</keyword>
<reference evidence="1 2" key="1">
    <citation type="submission" date="2019-10" db="EMBL/GenBank/DDBJ databases">
        <authorList>
            <person name="Palmer J.M."/>
        </authorList>
    </citation>
    <scope>NUCLEOTIDE SEQUENCE [LARGE SCALE GENOMIC DNA]</scope>
    <source>
        <strain evidence="1 2">TWF730</strain>
    </source>
</reference>
<dbReference type="EMBL" id="JAVHNS010000017">
    <property type="protein sequence ID" value="KAK6332561.1"/>
    <property type="molecule type" value="Genomic_DNA"/>
</dbReference>
<sequence length="300" mass="33422">MASDQPGPAQTITRDVPFIIDPSSGVLGRQEHLDGETNRSLITDQSFIRNTGFRGILRGVQYGTYHQKPSCLLVFDFLFVFDADSMPRFKAADIIIEFVKTKDGTVIGANYVSPNNETQGSVTVLNFCPRHIYGVPILESRKWSFGIAVPLLLSVGPVQTGPEASVQYETRFPKTHRAEIKGLPIASSGVTNNNAVKWSIRENRKENRGIPDRVTCAILVEYDGHPFQASVEVSVKTHMNITLAALPWSKDDPILFKPNSNLGTVTSKFSFEELQLEDWLGVVRTSTTLDFKDELLYESR</sequence>
<dbReference type="Proteomes" id="UP001373714">
    <property type="component" value="Unassembled WGS sequence"/>
</dbReference>
<name>A0AAV9U1A9_9PEZI</name>
<gene>
    <name evidence="1" type="ORF">TWF730_004221</name>
</gene>
<evidence type="ECO:0000313" key="1">
    <source>
        <dbReference type="EMBL" id="KAK6332561.1"/>
    </source>
</evidence>
<dbReference type="AlphaFoldDB" id="A0AAV9U1A9"/>
<protein>
    <submittedName>
        <fullName evidence="1">Uncharacterized protein</fullName>
    </submittedName>
</protein>